<dbReference type="Proteomes" id="UP000587527">
    <property type="component" value="Unassembled WGS sequence"/>
</dbReference>
<dbReference type="InterPro" id="IPR001646">
    <property type="entry name" value="5peptide_repeat"/>
</dbReference>
<dbReference type="PANTHER" id="PTHR14136:SF17">
    <property type="entry name" value="BTB_POZ DOMAIN-CONTAINING PROTEIN KCTD9"/>
    <property type="match status" value="1"/>
</dbReference>
<name>A0A841BVM3_9ACTN</name>
<comment type="caution">
    <text evidence="1">The sequence shown here is derived from an EMBL/GenBank/DDBJ whole genome shotgun (WGS) entry which is preliminary data.</text>
</comment>
<proteinExistence type="predicted"/>
<dbReference type="InterPro" id="IPR051082">
    <property type="entry name" value="Pentapeptide-BTB/POZ_domain"/>
</dbReference>
<accession>A0A841BVM3</accession>
<dbReference type="RefSeq" id="WP_184839968.1">
    <property type="nucleotide sequence ID" value="NZ_JACHMN010000002.1"/>
</dbReference>
<reference evidence="1 2" key="1">
    <citation type="submission" date="2020-08" db="EMBL/GenBank/DDBJ databases">
        <title>Sequencing the genomes of 1000 actinobacteria strains.</title>
        <authorList>
            <person name="Klenk H.-P."/>
        </authorList>
    </citation>
    <scope>NUCLEOTIDE SEQUENCE [LARGE SCALE GENOMIC DNA]</scope>
    <source>
        <strain evidence="1 2">DSM 45362</strain>
    </source>
</reference>
<evidence type="ECO:0000313" key="1">
    <source>
        <dbReference type="EMBL" id="MBB5871725.1"/>
    </source>
</evidence>
<dbReference type="EMBL" id="JACHMN010000002">
    <property type="protein sequence ID" value="MBB5871725.1"/>
    <property type="molecule type" value="Genomic_DNA"/>
</dbReference>
<protein>
    <submittedName>
        <fullName evidence="1">Uncharacterized protein YjbI with pentapeptide repeats</fullName>
    </submittedName>
</protein>
<gene>
    <name evidence="1" type="ORF">F4553_005104</name>
</gene>
<dbReference type="Gene3D" id="2.160.20.80">
    <property type="entry name" value="E3 ubiquitin-protein ligase SopA"/>
    <property type="match status" value="1"/>
</dbReference>
<keyword evidence="2" id="KW-1185">Reference proteome</keyword>
<sequence length="204" mass="21910">MEFRTVRDLKIACPGDEPDDLDPARRVPAARTTISEVLVAGEVWKRAEITGVTISRSWFVDADLSSARFDGGTLDRCILRRCNLIGAHLDGVTLRDVVFENCRLDYAYFTDVKAAGPVAIIGCSMTDTILTAGKLSTVAFDGCKLAGTTFDGTDLRGADLRGNDITKLTAGTALRGAILSPAQIPSLTDLLLAELAIQVKAEHR</sequence>
<dbReference type="Pfam" id="PF00805">
    <property type="entry name" value="Pentapeptide"/>
    <property type="match status" value="2"/>
</dbReference>
<organism evidence="1 2">
    <name type="scientific">Allocatelliglobosispora scoriae</name>
    <dbReference type="NCBI Taxonomy" id="643052"/>
    <lineage>
        <taxon>Bacteria</taxon>
        <taxon>Bacillati</taxon>
        <taxon>Actinomycetota</taxon>
        <taxon>Actinomycetes</taxon>
        <taxon>Micromonosporales</taxon>
        <taxon>Micromonosporaceae</taxon>
        <taxon>Allocatelliglobosispora</taxon>
    </lineage>
</organism>
<dbReference type="SUPFAM" id="SSF141571">
    <property type="entry name" value="Pentapeptide repeat-like"/>
    <property type="match status" value="1"/>
</dbReference>
<dbReference type="AlphaFoldDB" id="A0A841BVM3"/>
<dbReference type="PANTHER" id="PTHR14136">
    <property type="entry name" value="BTB_POZ DOMAIN-CONTAINING PROTEIN KCTD9"/>
    <property type="match status" value="1"/>
</dbReference>
<evidence type="ECO:0000313" key="2">
    <source>
        <dbReference type="Proteomes" id="UP000587527"/>
    </source>
</evidence>